<dbReference type="RefSeq" id="WP_169258349.1">
    <property type="nucleotide sequence ID" value="NZ_WTVQ01000001.1"/>
</dbReference>
<proteinExistence type="predicted"/>
<dbReference type="Pfam" id="PF07963">
    <property type="entry name" value="N_methyl"/>
    <property type="match status" value="1"/>
</dbReference>
<protein>
    <recommendedName>
        <fullName evidence="4">Type IV pilus modification protein PilV</fullName>
    </recommendedName>
</protein>
<dbReference type="EMBL" id="WTVQ01000001">
    <property type="protein sequence ID" value="NMG73189.1"/>
    <property type="molecule type" value="Genomic_DNA"/>
</dbReference>
<evidence type="ECO:0000313" key="2">
    <source>
        <dbReference type="EMBL" id="NMG73189.1"/>
    </source>
</evidence>
<sequence>MLTTKQSPHPHAGFSLIEGLIAILVFSFGALGLIEMQARAVQFSMDAQDRANAAFVINKLISQISLQDTTTGNPDPSSDFLLGKTACSAGVSTIHPAAVWASDACAMFDGASITIARPDGVTTGFLTVTLEWSGRYKQAHAGGAVRDSRSLSVTSRFQWQGPTS</sequence>
<comment type="caution">
    <text evidence="2">The sequence shown here is derived from an EMBL/GenBank/DDBJ whole genome shotgun (WGS) entry which is preliminary data.</text>
</comment>
<gene>
    <name evidence="2" type="ORF">GPA25_00275</name>
</gene>
<dbReference type="Proteomes" id="UP000648984">
    <property type="component" value="Unassembled WGS sequence"/>
</dbReference>
<keyword evidence="1" id="KW-0812">Transmembrane</keyword>
<organism evidence="2 3">
    <name type="scientific">Aromatoleum diolicum</name>
    <dbReference type="NCBI Taxonomy" id="75796"/>
    <lineage>
        <taxon>Bacteria</taxon>
        <taxon>Pseudomonadati</taxon>
        <taxon>Pseudomonadota</taxon>
        <taxon>Betaproteobacteria</taxon>
        <taxon>Rhodocyclales</taxon>
        <taxon>Rhodocyclaceae</taxon>
        <taxon>Aromatoleum</taxon>
    </lineage>
</organism>
<dbReference type="InterPro" id="IPR012902">
    <property type="entry name" value="N_methyl_site"/>
</dbReference>
<dbReference type="PROSITE" id="PS00409">
    <property type="entry name" value="PROKAR_NTER_METHYL"/>
    <property type="match status" value="1"/>
</dbReference>
<reference evidence="2 3" key="1">
    <citation type="submission" date="2019-12" db="EMBL/GenBank/DDBJ databases">
        <title>Comparative genomics gives insights into the taxonomy of the Azoarcus-Aromatoleum group and reveals separate origins of nif in the plant-associated Azoarcus and non-plant-associated Aromatoleum sub-groups.</title>
        <authorList>
            <person name="Lafos M."/>
            <person name="Maluk M."/>
            <person name="Batista M."/>
            <person name="Junghare M."/>
            <person name="Carmona M."/>
            <person name="Faoro H."/>
            <person name="Cruz L.M."/>
            <person name="Battistoni F."/>
            <person name="De Souza E."/>
            <person name="Pedrosa F."/>
            <person name="Chen W.-M."/>
            <person name="Poole P.S."/>
            <person name="Dixon R.A."/>
            <person name="James E.K."/>
        </authorList>
    </citation>
    <scope>NUCLEOTIDE SEQUENCE [LARGE SCALE GENOMIC DNA]</scope>
    <source>
        <strain evidence="2 3">22Lin</strain>
    </source>
</reference>
<evidence type="ECO:0008006" key="4">
    <source>
        <dbReference type="Google" id="ProtNLM"/>
    </source>
</evidence>
<accession>A0ABX1Q4A8</accession>
<name>A0ABX1Q4A8_9RHOO</name>
<keyword evidence="1" id="KW-1133">Transmembrane helix</keyword>
<keyword evidence="3" id="KW-1185">Reference proteome</keyword>
<evidence type="ECO:0000313" key="3">
    <source>
        <dbReference type="Proteomes" id="UP000648984"/>
    </source>
</evidence>
<keyword evidence="1" id="KW-0472">Membrane</keyword>
<feature type="transmembrane region" description="Helical" evidence="1">
    <location>
        <begin position="12"/>
        <end position="34"/>
    </location>
</feature>
<evidence type="ECO:0000256" key="1">
    <source>
        <dbReference type="SAM" id="Phobius"/>
    </source>
</evidence>